<keyword evidence="2" id="KW-0813">Transport</keyword>
<dbReference type="EMBL" id="BMJB01000001">
    <property type="protein sequence ID" value="GGA54950.1"/>
    <property type="molecule type" value="Genomic_DNA"/>
</dbReference>
<dbReference type="PANTHER" id="PTHR30069:SF46">
    <property type="entry name" value="OAR PROTEIN"/>
    <property type="match status" value="1"/>
</dbReference>
<dbReference type="InterPro" id="IPR039426">
    <property type="entry name" value="TonB-dep_rcpt-like"/>
</dbReference>
<feature type="signal peptide" evidence="7">
    <location>
        <begin position="1"/>
        <end position="20"/>
    </location>
</feature>
<dbReference type="GO" id="GO:0009279">
    <property type="term" value="C:cell outer membrane"/>
    <property type="evidence" value="ECO:0007669"/>
    <property type="project" value="UniProtKB-SubCell"/>
</dbReference>
<evidence type="ECO:0000313" key="10">
    <source>
        <dbReference type="Proteomes" id="UP000648801"/>
    </source>
</evidence>
<evidence type="ECO:0000313" key="9">
    <source>
        <dbReference type="EMBL" id="GGA54950.1"/>
    </source>
</evidence>
<proteinExistence type="predicted"/>
<accession>A0A916RIK7</accession>
<comment type="caution">
    <text evidence="9">The sequence shown here is derived from an EMBL/GenBank/DDBJ whole genome shotgun (WGS) entry which is preliminary data.</text>
</comment>
<dbReference type="Pfam" id="PF25183">
    <property type="entry name" value="OMP_b-brl_4"/>
    <property type="match status" value="1"/>
</dbReference>
<gene>
    <name evidence="9" type="ORF">GCM10011507_02760</name>
</gene>
<reference evidence="9" key="1">
    <citation type="journal article" date="2014" name="Int. J. Syst. Evol. Microbiol.">
        <title>Complete genome sequence of Corynebacterium casei LMG S-19264T (=DSM 44701T), isolated from a smear-ripened cheese.</title>
        <authorList>
            <consortium name="US DOE Joint Genome Institute (JGI-PGF)"/>
            <person name="Walter F."/>
            <person name="Albersmeier A."/>
            <person name="Kalinowski J."/>
            <person name="Ruckert C."/>
        </authorList>
    </citation>
    <scope>NUCLEOTIDE SEQUENCE</scope>
    <source>
        <strain evidence="9">CGMCC 1.15447</strain>
    </source>
</reference>
<dbReference type="Gene3D" id="2.60.40.1120">
    <property type="entry name" value="Carboxypeptidase-like, regulatory domain"/>
    <property type="match status" value="1"/>
</dbReference>
<dbReference type="Proteomes" id="UP000648801">
    <property type="component" value="Unassembled WGS sequence"/>
</dbReference>
<evidence type="ECO:0000256" key="7">
    <source>
        <dbReference type="SAM" id="SignalP"/>
    </source>
</evidence>
<dbReference type="GO" id="GO:0044718">
    <property type="term" value="P:siderophore transmembrane transport"/>
    <property type="evidence" value="ECO:0007669"/>
    <property type="project" value="TreeGrafter"/>
</dbReference>
<keyword evidence="4" id="KW-0812">Transmembrane</keyword>
<name>A0A916RIK7_9BACT</name>
<dbReference type="Gene3D" id="2.40.170.20">
    <property type="entry name" value="TonB-dependent receptor, beta-barrel domain"/>
    <property type="match status" value="1"/>
</dbReference>
<dbReference type="AlphaFoldDB" id="A0A916RIK7"/>
<dbReference type="PANTHER" id="PTHR30069">
    <property type="entry name" value="TONB-DEPENDENT OUTER MEMBRANE RECEPTOR"/>
    <property type="match status" value="1"/>
</dbReference>
<dbReference type="GO" id="GO:0030246">
    <property type="term" value="F:carbohydrate binding"/>
    <property type="evidence" value="ECO:0007669"/>
    <property type="project" value="InterPro"/>
</dbReference>
<evidence type="ECO:0000256" key="6">
    <source>
        <dbReference type="ARBA" id="ARBA00023237"/>
    </source>
</evidence>
<keyword evidence="3" id="KW-1134">Transmembrane beta strand</keyword>
<comment type="subcellular location">
    <subcellularLocation>
        <location evidence="1">Cell outer membrane</location>
        <topology evidence="1">Multi-pass membrane protein</topology>
    </subcellularLocation>
</comment>
<sequence length="1084" mass="118293">MMYRRLSLLLLLFAPMAALCQSVTGTLLGTVSDRSGSVVPQVRVTVTNQGTSASYSMLTDRAGDYEFDNLSAGLYSIRAELQGYRSVDVKDIQIQLNQTTRNNLSLVPGEVTQSVVVTASAPVVQSESSSIATIIDTNALQKLPTNGRTMDTFIATVPGNTGEASGSNPKIAGSEHWGGTTFTVDGVGFNDLGNGGGAYSYQTSLTTQPSLDTIEEVKVESNNAKAEFSSSVAVSMITKGGTNRFHGSLFAFNRNTVFAANDYFANAAHIARTPYNRNEFGGSVGGPIYRNHTFFFFSYEGWRQRTSSTGTFSVPTAAQRAGCFSTTIKDPQNGGTPFPSSPTCPNGYQIPTNRLDPRTLAVLQFVPLPTKSGNTSNLVQTLPTRINVNRYTGRLDHNLNINNRFTFIVNYSMGGNPYSVNLYSPVEYNNYSNAGYTTKSGSLTYTRIITPAMSNEIRASYFAQVSTRQGQNQNFDPSTIFPGLYPHAIGGLPTFSISGLTSIADRGGSKPNPEITDQIGDTFSWQKGAHIFKAGADLAYNRVSTNPSVSPSTLGFFYFGAYRYTGSPLANALLGYPNDAVRATETPSNDIGINRYGFYVQDDWRIFPRLTLNIGIRYELQTEPTERYGGWTNFDFAKGLNVVRSVHGQLPVSTNQTLLNLYPYETSEDAGWGSNVLLPDHRDIAPRFGFAFRPFSDDRMVLRGGYGIFYNMPPVYQGIYQLGISNPPFRLVQEYDSAPATPTVTLANPFSVTPFVTANPSLYAVDRQIRNTASQQWNFTVEQRLPGDIGFRMTYLGNKVDHAIFVNYNMNLPRVQQSGTALQSLRPYQPYGDILMMKFSGASFTNQLQVEGTKRYSNGVFFESSLNWTKGIDNVGEVGSPQNPYNPAGDRGNADGVRRITFFASGGYDLPFGPGRRFAQYGGVRGKLLEGWNVAAITQLMSGAPFSVTFDNAGDAWYATRADVVPGVQPYASNKTIAHWLNTNPTTGAPLGFVKPQPNTFGDSERNGLYGPSVKTIDMNLNKNTTIAEGVHLNLRVDAFNLTNTANFNNPSSDITVPSTYGTITSSNPVVIARKLQFGAKVTF</sequence>
<evidence type="ECO:0000256" key="4">
    <source>
        <dbReference type="ARBA" id="ARBA00022692"/>
    </source>
</evidence>
<keyword evidence="7" id="KW-0732">Signal</keyword>
<keyword evidence="10" id="KW-1185">Reference proteome</keyword>
<feature type="domain" description="TonB-dependent transporter Oar-like beta-barrel" evidence="8">
    <location>
        <begin position="237"/>
        <end position="1077"/>
    </location>
</feature>
<dbReference type="InterPro" id="IPR013784">
    <property type="entry name" value="Carb-bd-like_fold"/>
</dbReference>
<dbReference type="RefSeq" id="WP_263364979.1">
    <property type="nucleotide sequence ID" value="NZ_JAGSYK010000002.1"/>
</dbReference>
<protein>
    <recommendedName>
        <fullName evidence="8">TonB-dependent transporter Oar-like beta-barrel domain-containing protein</fullName>
    </recommendedName>
</protein>
<reference evidence="9" key="2">
    <citation type="submission" date="2020-09" db="EMBL/GenBank/DDBJ databases">
        <authorList>
            <person name="Sun Q."/>
            <person name="Zhou Y."/>
        </authorList>
    </citation>
    <scope>NUCLEOTIDE SEQUENCE</scope>
    <source>
        <strain evidence="9">CGMCC 1.15447</strain>
    </source>
</reference>
<evidence type="ECO:0000256" key="3">
    <source>
        <dbReference type="ARBA" id="ARBA00022452"/>
    </source>
</evidence>
<keyword evidence="6" id="KW-0998">Cell outer membrane</keyword>
<dbReference type="InterPro" id="IPR036942">
    <property type="entry name" value="Beta-barrel_TonB_sf"/>
</dbReference>
<dbReference type="Pfam" id="PF13620">
    <property type="entry name" value="CarboxypepD_reg"/>
    <property type="match status" value="1"/>
</dbReference>
<dbReference type="SUPFAM" id="SSF49452">
    <property type="entry name" value="Starch-binding domain-like"/>
    <property type="match status" value="1"/>
</dbReference>
<dbReference type="InterPro" id="IPR057601">
    <property type="entry name" value="Oar-like_b-barrel"/>
</dbReference>
<dbReference type="SUPFAM" id="SSF56935">
    <property type="entry name" value="Porins"/>
    <property type="match status" value="1"/>
</dbReference>
<evidence type="ECO:0000256" key="2">
    <source>
        <dbReference type="ARBA" id="ARBA00022448"/>
    </source>
</evidence>
<dbReference type="GO" id="GO:0015344">
    <property type="term" value="F:siderophore uptake transmembrane transporter activity"/>
    <property type="evidence" value="ECO:0007669"/>
    <property type="project" value="TreeGrafter"/>
</dbReference>
<evidence type="ECO:0000256" key="5">
    <source>
        <dbReference type="ARBA" id="ARBA00023136"/>
    </source>
</evidence>
<evidence type="ECO:0000259" key="8">
    <source>
        <dbReference type="Pfam" id="PF25183"/>
    </source>
</evidence>
<keyword evidence="5" id="KW-0472">Membrane</keyword>
<organism evidence="9 10">
    <name type="scientific">Edaphobacter acidisoli</name>
    <dbReference type="NCBI Taxonomy" id="2040573"/>
    <lineage>
        <taxon>Bacteria</taxon>
        <taxon>Pseudomonadati</taxon>
        <taxon>Acidobacteriota</taxon>
        <taxon>Terriglobia</taxon>
        <taxon>Terriglobales</taxon>
        <taxon>Acidobacteriaceae</taxon>
        <taxon>Edaphobacter</taxon>
    </lineage>
</organism>
<feature type="chain" id="PRO_5037248807" description="TonB-dependent transporter Oar-like beta-barrel domain-containing protein" evidence="7">
    <location>
        <begin position="21"/>
        <end position="1084"/>
    </location>
</feature>
<evidence type="ECO:0000256" key="1">
    <source>
        <dbReference type="ARBA" id="ARBA00004571"/>
    </source>
</evidence>